<keyword evidence="4" id="KW-1185">Reference proteome</keyword>
<evidence type="ECO:0000313" key="3">
    <source>
        <dbReference type="EMBL" id="GBN73301.1"/>
    </source>
</evidence>
<feature type="compositionally biased region" description="Basic residues" evidence="1">
    <location>
        <begin position="14"/>
        <end position="24"/>
    </location>
</feature>
<dbReference type="EMBL" id="BGPR01016518">
    <property type="protein sequence ID" value="GBN73301.1"/>
    <property type="molecule type" value="Genomic_DNA"/>
</dbReference>
<dbReference type="GO" id="GO:0003677">
    <property type="term" value="F:DNA binding"/>
    <property type="evidence" value="ECO:0007669"/>
    <property type="project" value="InterPro"/>
</dbReference>
<feature type="region of interest" description="Disordered" evidence="1">
    <location>
        <begin position="1"/>
        <end position="24"/>
    </location>
</feature>
<organism evidence="3 4">
    <name type="scientific">Araneus ventricosus</name>
    <name type="common">Orbweaver spider</name>
    <name type="synonym">Epeira ventricosa</name>
    <dbReference type="NCBI Taxonomy" id="182803"/>
    <lineage>
        <taxon>Eukaryota</taxon>
        <taxon>Metazoa</taxon>
        <taxon>Ecdysozoa</taxon>
        <taxon>Arthropoda</taxon>
        <taxon>Chelicerata</taxon>
        <taxon>Arachnida</taxon>
        <taxon>Araneae</taxon>
        <taxon>Araneomorphae</taxon>
        <taxon>Entelegynae</taxon>
        <taxon>Araneoidea</taxon>
        <taxon>Araneidae</taxon>
        <taxon>Araneus</taxon>
    </lineage>
</organism>
<evidence type="ECO:0000313" key="4">
    <source>
        <dbReference type="Proteomes" id="UP000499080"/>
    </source>
</evidence>
<dbReference type="OrthoDB" id="9996331at2759"/>
<feature type="domain" description="Transposase Tc1-like" evidence="2">
    <location>
        <begin position="30"/>
        <end position="101"/>
    </location>
</feature>
<dbReference type="Gene3D" id="3.30.420.10">
    <property type="entry name" value="Ribonuclease H-like superfamily/Ribonuclease H"/>
    <property type="match status" value="1"/>
</dbReference>
<name>A0A4Y2RCA4_ARAVE</name>
<dbReference type="Pfam" id="PF01498">
    <property type="entry name" value="HTH_Tnp_Tc3_2"/>
    <property type="match status" value="1"/>
</dbReference>
<dbReference type="GO" id="GO:0006313">
    <property type="term" value="P:DNA transposition"/>
    <property type="evidence" value="ECO:0007669"/>
    <property type="project" value="InterPro"/>
</dbReference>
<proteinExistence type="predicted"/>
<dbReference type="InterPro" id="IPR002492">
    <property type="entry name" value="Transposase_Tc1-like"/>
</dbReference>
<evidence type="ECO:0000259" key="2">
    <source>
        <dbReference type="Pfam" id="PF01498"/>
    </source>
</evidence>
<sequence>MGCGTITKRDKNASRRRGSGRRRITTTADDRYLLQCARRWRTLTARQLAPQLSAAAGRPISRQTVSRRLHEGGLFARRPVVCVPLSPAQVRARLHWAREHHSSTPEQWGHVLFTDKSRFNIPNDSGRAMIWREPETRYRASNIIERDYYRGGGILVWAGIATNSRTDLYVFAEGSITAVRYRDEILHPLVRPFIAAMCTDAMFMDDNARPHRARLVRSYL</sequence>
<comment type="caution">
    <text evidence="3">The sequence shown here is derived from an EMBL/GenBank/DDBJ whole genome shotgun (WGS) entry which is preliminary data.</text>
</comment>
<protein>
    <recommendedName>
        <fullName evidence="2">Transposase Tc1-like domain-containing protein</fullName>
    </recommendedName>
</protein>
<reference evidence="3 4" key="1">
    <citation type="journal article" date="2019" name="Sci. Rep.">
        <title>Orb-weaving spider Araneus ventricosus genome elucidates the spidroin gene catalogue.</title>
        <authorList>
            <person name="Kono N."/>
            <person name="Nakamura H."/>
            <person name="Ohtoshi R."/>
            <person name="Moran D.A.P."/>
            <person name="Shinohara A."/>
            <person name="Yoshida Y."/>
            <person name="Fujiwara M."/>
            <person name="Mori M."/>
            <person name="Tomita M."/>
            <person name="Arakawa K."/>
        </authorList>
    </citation>
    <scope>NUCLEOTIDE SEQUENCE [LARGE SCALE GENOMIC DNA]</scope>
</reference>
<dbReference type="AlphaFoldDB" id="A0A4Y2RCA4"/>
<dbReference type="Proteomes" id="UP000499080">
    <property type="component" value="Unassembled WGS sequence"/>
</dbReference>
<dbReference type="InterPro" id="IPR036397">
    <property type="entry name" value="RNaseH_sf"/>
</dbReference>
<accession>A0A4Y2RCA4</accession>
<dbReference type="GO" id="GO:0015074">
    <property type="term" value="P:DNA integration"/>
    <property type="evidence" value="ECO:0007669"/>
    <property type="project" value="InterPro"/>
</dbReference>
<gene>
    <name evidence="3" type="ORF">AVEN_128601_1</name>
</gene>
<evidence type="ECO:0000256" key="1">
    <source>
        <dbReference type="SAM" id="MobiDB-lite"/>
    </source>
</evidence>